<dbReference type="AlphaFoldDB" id="A0A0V0I405"/>
<dbReference type="InterPro" id="IPR026960">
    <property type="entry name" value="RVT-Znf"/>
</dbReference>
<organism evidence="2">
    <name type="scientific">Solanum chacoense</name>
    <name type="common">Chaco potato</name>
    <dbReference type="NCBI Taxonomy" id="4108"/>
    <lineage>
        <taxon>Eukaryota</taxon>
        <taxon>Viridiplantae</taxon>
        <taxon>Streptophyta</taxon>
        <taxon>Embryophyta</taxon>
        <taxon>Tracheophyta</taxon>
        <taxon>Spermatophyta</taxon>
        <taxon>Magnoliopsida</taxon>
        <taxon>eudicotyledons</taxon>
        <taxon>Gunneridae</taxon>
        <taxon>Pentapetalae</taxon>
        <taxon>asterids</taxon>
        <taxon>lamiids</taxon>
        <taxon>Solanales</taxon>
        <taxon>Solanaceae</taxon>
        <taxon>Solanoideae</taxon>
        <taxon>Solaneae</taxon>
        <taxon>Solanum</taxon>
    </lineage>
</organism>
<dbReference type="Pfam" id="PF13966">
    <property type="entry name" value="zf-RVT"/>
    <property type="match status" value="1"/>
</dbReference>
<name>A0A0V0I405_SOLCH</name>
<reference evidence="2" key="1">
    <citation type="submission" date="2015-12" db="EMBL/GenBank/DDBJ databases">
        <title>Gene expression during late stages of embryo sac development: a critical building block for successful pollen-pistil interactions.</title>
        <authorList>
            <person name="Liu Y."/>
            <person name="Joly V."/>
            <person name="Sabar M."/>
            <person name="Matton D.P."/>
        </authorList>
    </citation>
    <scope>NUCLEOTIDE SEQUENCE</scope>
</reference>
<evidence type="ECO:0000313" key="2">
    <source>
        <dbReference type="EMBL" id="JAP26873.1"/>
    </source>
</evidence>
<accession>A0A0V0I405</accession>
<dbReference type="EMBL" id="GEDG01011772">
    <property type="protein sequence ID" value="JAP26873.1"/>
    <property type="molecule type" value="Transcribed_RNA"/>
</dbReference>
<protein>
    <submittedName>
        <fullName evidence="2">Putative ovule protein</fullName>
    </submittedName>
</protein>
<proteinExistence type="predicted"/>
<evidence type="ECO:0000259" key="1">
    <source>
        <dbReference type="Pfam" id="PF13966"/>
    </source>
</evidence>
<feature type="domain" description="Reverse transcriptase zinc-binding" evidence="1">
    <location>
        <begin position="2"/>
        <end position="35"/>
    </location>
</feature>
<sequence length="132" mass="15887">MKRGIHLSPRCFLCGEEAETVNHLFLHCRITNILWSIFINSKDLFWVMPRNIVQALKIWSSFAYISGHKERWKIIPTCIWWSVWKERNLRCFQNKSNSIQKMKMNCLVLFHFWCKQEYMEDLESVMNALGTL</sequence>